<gene>
    <name evidence="2" type="ORF">ABVK25_002481</name>
</gene>
<evidence type="ECO:0000313" key="3">
    <source>
        <dbReference type="Proteomes" id="UP001590951"/>
    </source>
</evidence>
<evidence type="ECO:0000256" key="1">
    <source>
        <dbReference type="SAM" id="SignalP"/>
    </source>
</evidence>
<keyword evidence="3" id="KW-1185">Reference proteome</keyword>
<dbReference type="EMBL" id="JBHFEH010000005">
    <property type="protein sequence ID" value="KAL2057428.1"/>
    <property type="molecule type" value="Genomic_DNA"/>
</dbReference>
<comment type="caution">
    <text evidence="2">The sequence shown here is derived from an EMBL/GenBank/DDBJ whole genome shotgun (WGS) entry which is preliminary data.</text>
</comment>
<accession>A0ABR4BN96</accession>
<sequence>MFVCNPYGSVFLWLWVSKVFSLSLPPNTTDPAYTLPRTGHHCNGPGDKLISVNMEDCRPLFNWIRTFPNYALEQDFQEHRKPRLPNTNPPTPPYTWWDEVRHCALRVIAGTPFLVDTFSFKQVRALATELIEDCQDYGGFGGSAIIGKNQVGWTVVAIGIDIEPEPRGYGTTFIFGERGEGNITVVKSLELDSESNDASNDS</sequence>
<keyword evidence="1" id="KW-0732">Signal</keyword>
<dbReference type="Proteomes" id="UP001590951">
    <property type="component" value="Unassembled WGS sequence"/>
</dbReference>
<name>A0ABR4BN96_9LECA</name>
<protein>
    <submittedName>
        <fullName evidence="2">Uncharacterized protein</fullName>
    </submittedName>
</protein>
<evidence type="ECO:0000313" key="2">
    <source>
        <dbReference type="EMBL" id="KAL2057428.1"/>
    </source>
</evidence>
<feature type="signal peptide" evidence="1">
    <location>
        <begin position="1"/>
        <end position="21"/>
    </location>
</feature>
<reference evidence="2 3" key="1">
    <citation type="submission" date="2024-09" db="EMBL/GenBank/DDBJ databases">
        <title>Rethinking Asexuality: The Enigmatic Case of Functional Sexual Genes in Lepraria (Stereocaulaceae).</title>
        <authorList>
            <person name="Doellman M."/>
            <person name="Sun Y."/>
            <person name="Barcenas-Pena A."/>
            <person name="Lumbsch H.T."/>
            <person name="Grewe F."/>
        </authorList>
    </citation>
    <scope>NUCLEOTIDE SEQUENCE [LARGE SCALE GENOMIC DNA]</scope>
    <source>
        <strain evidence="2 3">Grewe 0041</strain>
    </source>
</reference>
<feature type="chain" id="PRO_5047483504" evidence="1">
    <location>
        <begin position="22"/>
        <end position="202"/>
    </location>
</feature>
<proteinExistence type="predicted"/>
<organism evidence="2 3">
    <name type="scientific">Lepraria finkii</name>
    <dbReference type="NCBI Taxonomy" id="1340010"/>
    <lineage>
        <taxon>Eukaryota</taxon>
        <taxon>Fungi</taxon>
        <taxon>Dikarya</taxon>
        <taxon>Ascomycota</taxon>
        <taxon>Pezizomycotina</taxon>
        <taxon>Lecanoromycetes</taxon>
        <taxon>OSLEUM clade</taxon>
        <taxon>Lecanoromycetidae</taxon>
        <taxon>Lecanorales</taxon>
        <taxon>Lecanorineae</taxon>
        <taxon>Stereocaulaceae</taxon>
        <taxon>Lepraria</taxon>
    </lineage>
</organism>